<evidence type="ECO:0000256" key="1">
    <source>
        <dbReference type="ARBA" id="ARBA00001933"/>
    </source>
</evidence>
<dbReference type="InterPro" id="IPR015421">
    <property type="entry name" value="PyrdxlP-dep_Trfase_major"/>
</dbReference>
<dbReference type="InterPro" id="IPR015424">
    <property type="entry name" value="PyrdxlP-dep_Trfase"/>
</dbReference>
<comment type="similarity">
    <text evidence="2 6">Belongs to the group II decarboxylase family.</text>
</comment>
<evidence type="ECO:0000256" key="5">
    <source>
        <dbReference type="ARBA" id="ARBA00023239"/>
    </source>
</evidence>
<gene>
    <name evidence="7" type="ORF">HHX25_02055</name>
</gene>
<accession>A0ABX1RRV6</accession>
<keyword evidence="8" id="KW-1185">Reference proteome</keyword>
<keyword evidence="4 6" id="KW-0663">Pyridoxal phosphate</keyword>
<dbReference type="EMBL" id="JABBHF010000001">
    <property type="protein sequence ID" value="NMH86277.1"/>
    <property type="molecule type" value="Genomic_DNA"/>
</dbReference>
<name>A0ABX1RRV6_9FLAO</name>
<evidence type="ECO:0000256" key="2">
    <source>
        <dbReference type="ARBA" id="ARBA00009533"/>
    </source>
</evidence>
<reference evidence="7 8" key="1">
    <citation type="submission" date="2020-04" db="EMBL/GenBank/DDBJ databases">
        <title>A Flavivirga sp. nov.</title>
        <authorList>
            <person name="Sun X."/>
        </authorList>
    </citation>
    <scope>NUCLEOTIDE SEQUENCE [LARGE SCALE GENOMIC DNA]</scope>
    <source>
        <strain evidence="7 8">Y03</strain>
    </source>
</reference>
<evidence type="ECO:0000256" key="3">
    <source>
        <dbReference type="ARBA" id="ARBA00022793"/>
    </source>
</evidence>
<dbReference type="PANTHER" id="PTHR11999">
    <property type="entry name" value="GROUP II PYRIDOXAL-5-PHOSPHATE DECARBOXYLASE"/>
    <property type="match status" value="1"/>
</dbReference>
<dbReference type="RefSeq" id="WP_169669560.1">
    <property type="nucleotide sequence ID" value="NZ_JABBHF010000001.1"/>
</dbReference>
<dbReference type="InterPro" id="IPR002129">
    <property type="entry name" value="PyrdxlP-dep_de-COase"/>
</dbReference>
<dbReference type="InterPro" id="IPR015422">
    <property type="entry name" value="PyrdxlP-dep_Trfase_small"/>
</dbReference>
<proteinExistence type="inferred from homology"/>
<dbReference type="GO" id="GO:0008483">
    <property type="term" value="F:transaminase activity"/>
    <property type="evidence" value="ECO:0007669"/>
    <property type="project" value="UniProtKB-KW"/>
</dbReference>
<organism evidence="7 8">
    <name type="scientific">Flavivirga algicola</name>
    <dbReference type="NCBI Taxonomy" id="2729136"/>
    <lineage>
        <taxon>Bacteria</taxon>
        <taxon>Pseudomonadati</taxon>
        <taxon>Bacteroidota</taxon>
        <taxon>Flavobacteriia</taxon>
        <taxon>Flavobacteriales</taxon>
        <taxon>Flavobacteriaceae</taxon>
        <taxon>Flavivirga</taxon>
    </lineage>
</organism>
<dbReference type="InterPro" id="IPR010977">
    <property type="entry name" value="Aromatic_deC"/>
</dbReference>
<dbReference type="SUPFAM" id="SSF53383">
    <property type="entry name" value="PLP-dependent transferases"/>
    <property type="match status" value="1"/>
</dbReference>
<comment type="cofactor">
    <cofactor evidence="1 6">
        <name>pyridoxal 5'-phosphate</name>
        <dbReference type="ChEBI" id="CHEBI:597326"/>
    </cofactor>
</comment>
<comment type="caution">
    <text evidence="7">The sequence shown here is derived from an EMBL/GenBank/DDBJ whole genome shotgun (WGS) entry which is preliminary data.</text>
</comment>
<sequence length="469" mass="52256">MAENNLQEQMQKEMIEKDIFNQIKAYAFDYADKSLERHVFPTENAIEQLKIFDEGIPENTGNSKEVLDTLHKFGSPATVSQIGGRYFGLVNGGIIPVALAAKWLNDFWDQNTPLYVTSPITSKLETVAEKWLIQLFNLPKTTVAGFVSGSSMAILCGLAAARFKIFQRLNWDINAKGFINAPKIRIVAGRHAHGTVVKAVALLGFGKDNIEWVDVDNQGRIIFEKIPKLDENTILLLQAGNVNSGSFDAFNDICDMAKKANAWIHIDGAFGLWAAGSEKLKYLTAGIEKADSWSVDGHKTLNTPYDSGIVLCKDREALVSALQTTGSYVVYGEQRDGMLYTPEMSRRARAVELWATMKYLGKRGIDALVYGLHLRAVQFAKELSEYGFNILNDVVFNQVLVACDNDLETEATLKKIQELRVCWCGGSQWFDKKVIRISVCSWATTEADVTRSVLSFVKAREQISIKNNS</sequence>
<dbReference type="PANTHER" id="PTHR11999:SF70">
    <property type="entry name" value="MIP05841P"/>
    <property type="match status" value="1"/>
</dbReference>
<keyword evidence="3" id="KW-0210">Decarboxylase</keyword>
<dbReference type="Gene3D" id="3.90.1150.10">
    <property type="entry name" value="Aspartate Aminotransferase, domain 1"/>
    <property type="match status" value="1"/>
</dbReference>
<keyword evidence="5 6" id="KW-0456">Lyase</keyword>
<evidence type="ECO:0000256" key="4">
    <source>
        <dbReference type="ARBA" id="ARBA00022898"/>
    </source>
</evidence>
<dbReference type="Pfam" id="PF00282">
    <property type="entry name" value="Pyridoxal_deC"/>
    <property type="match status" value="1"/>
</dbReference>
<evidence type="ECO:0000313" key="8">
    <source>
        <dbReference type="Proteomes" id="UP000746690"/>
    </source>
</evidence>
<dbReference type="Gene3D" id="3.40.640.10">
    <property type="entry name" value="Type I PLP-dependent aspartate aminotransferase-like (Major domain)"/>
    <property type="match status" value="1"/>
</dbReference>
<keyword evidence="7" id="KW-0808">Transferase</keyword>
<evidence type="ECO:0000313" key="7">
    <source>
        <dbReference type="EMBL" id="NMH86277.1"/>
    </source>
</evidence>
<evidence type="ECO:0000256" key="6">
    <source>
        <dbReference type="RuleBase" id="RU000382"/>
    </source>
</evidence>
<keyword evidence="7" id="KW-0032">Aminotransferase</keyword>
<dbReference type="Proteomes" id="UP000746690">
    <property type="component" value="Unassembled WGS sequence"/>
</dbReference>
<protein>
    <submittedName>
        <fullName evidence="7">Aspartate aminotransferase family protein</fullName>
    </submittedName>
</protein>